<evidence type="ECO:0000256" key="7">
    <source>
        <dbReference type="ARBA" id="ARBA00022723"/>
    </source>
</evidence>
<dbReference type="Pfam" id="PF05730">
    <property type="entry name" value="CFEM"/>
    <property type="match status" value="1"/>
</dbReference>
<evidence type="ECO:0000313" key="18">
    <source>
        <dbReference type="Proteomes" id="UP000193467"/>
    </source>
</evidence>
<evidence type="ECO:0000256" key="4">
    <source>
        <dbReference type="ARBA" id="ARBA00022475"/>
    </source>
</evidence>
<keyword evidence="8 15" id="KW-0732">Signal</keyword>
<dbReference type="GO" id="GO:0046872">
    <property type="term" value="F:metal ion binding"/>
    <property type="evidence" value="ECO:0007669"/>
    <property type="project" value="UniProtKB-KW"/>
</dbReference>
<evidence type="ECO:0000256" key="12">
    <source>
        <dbReference type="ARBA" id="ARBA00023180"/>
    </source>
</evidence>
<dbReference type="EMBL" id="MCGR01000124">
    <property type="protein sequence ID" value="ORY45037.1"/>
    <property type="molecule type" value="Genomic_DNA"/>
</dbReference>
<protein>
    <recommendedName>
        <fullName evidence="16">CFEM domain-containing protein</fullName>
    </recommendedName>
</protein>
<evidence type="ECO:0000256" key="13">
    <source>
        <dbReference type="ARBA" id="ARBA00023288"/>
    </source>
</evidence>
<comment type="caution">
    <text evidence="17">The sequence shown here is derived from an EMBL/GenBank/DDBJ whole genome shotgun (WGS) entry which is preliminary data.</text>
</comment>
<organism evidence="17 18">
    <name type="scientific">Leucosporidium creatinivorum</name>
    <dbReference type="NCBI Taxonomy" id="106004"/>
    <lineage>
        <taxon>Eukaryota</taxon>
        <taxon>Fungi</taxon>
        <taxon>Dikarya</taxon>
        <taxon>Basidiomycota</taxon>
        <taxon>Pucciniomycotina</taxon>
        <taxon>Microbotryomycetes</taxon>
        <taxon>Leucosporidiales</taxon>
        <taxon>Leucosporidium</taxon>
    </lineage>
</organism>
<keyword evidence="14" id="KW-0812">Transmembrane</keyword>
<name>A0A1Y2CDS4_9BASI</name>
<keyword evidence="11" id="KW-1015">Disulfide bond</keyword>
<feature type="transmembrane region" description="Helical" evidence="14">
    <location>
        <begin position="170"/>
        <end position="187"/>
    </location>
</feature>
<evidence type="ECO:0000256" key="8">
    <source>
        <dbReference type="ARBA" id="ARBA00022729"/>
    </source>
</evidence>
<evidence type="ECO:0000256" key="5">
    <source>
        <dbReference type="ARBA" id="ARBA00022525"/>
    </source>
</evidence>
<comment type="similarity">
    <text evidence="3">Belongs to the RBT5 family.</text>
</comment>
<dbReference type="AlphaFoldDB" id="A0A1Y2CDS4"/>
<keyword evidence="4" id="KW-1003">Cell membrane</keyword>
<comment type="subcellular location">
    <subcellularLocation>
        <location evidence="1">Cell membrane</location>
        <topology evidence="1">Lipid-anchor</topology>
        <topology evidence="1">GPI-anchor</topology>
    </subcellularLocation>
    <subcellularLocation>
        <location evidence="2">Secreted</location>
    </subcellularLocation>
</comment>
<keyword evidence="12" id="KW-0325">Glycoprotein</keyword>
<dbReference type="OrthoDB" id="3065412at2759"/>
<keyword evidence="13" id="KW-0449">Lipoprotein</keyword>
<dbReference type="GO" id="GO:0005576">
    <property type="term" value="C:extracellular region"/>
    <property type="evidence" value="ECO:0007669"/>
    <property type="project" value="UniProtKB-SubCell"/>
</dbReference>
<dbReference type="Proteomes" id="UP000193467">
    <property type="component" value="Unassembled WGS sequence"/>
</dbReference>
<dbReference type="PROSITE" id="PS52012">
    <property type="entry name" value="CFEM"/>
    <property type="match status" value="1"/>
</dbReference>
<dbReference type="GO" id="GO:0005886">
    <property type="term" value="C:plasma membrane"/>
    <property type="evidence" value="ECO:0007669"/>
    <property type="project" value="UniProtKB-SubCell"/>
</dbReference>
<dbReference type="InterPro" id="IPR008427">
    <property type="entry name" value="Extracellular_membr_CFEM_dom"/>
</dbReference>
<dbReference type="InParanoid" id="A0A1Y2CDS4"/>
<evidence type="ECO:0000313" key="17">
    <source>
        <dbReference type="EMBL" id="ORY45037.1"/>
    </source>
</evidence>
<dbReference type="PANTHER" id="PTHR37928">
    <property type="entry name" value="CFEM DOMAIN PROTEIN (AFU_ORTHOLOGUE AFUA_6G14090)"/>
    <property type="match status" value="1"/>
</dbReference>
<evidence type="ECO:0000256" key="11">
    <source>
        <dbReference type="ARBA" id="ARBA00023157"/>
    </source>
</evidence>
<feature type="chain" id="PRO_5012169250" description="CFEM domain-containing protein" evidence="15">
    <location>
        <begin position="22"/>
        <end position="188"/>
    </location>
</feature>
<keyword evidence="10 14" id="KW-0472">Membrane</keyword>
<evidence type="ECO:0000256" key="15">
    <source>
        <dbReference type="SAM" id="SignalP"/>
    </source>
</evidence>
<feature type="domain" description="CFEM" evidence="16">
    <location>
        <begin position="1"/>
        <end position="110"/>
    </location>
</feature>
<dbReference type="InterPro" id="IPR051735">
    <property type="entry name" value="CFEM_domain"/>
</dbReference>
<evidence type="ECO:0000256" key="14">
    <source>
        <dbReference type="SAM" id="Phobius"/>
    </source>
</evidence>
<evidence type="ECO:0000256" key="10">
    <source>
        <dbReference type="ARBA" id="ARBA00023136"/>
    </source>
</evidence>
<feature type="signal peptide" evidence="15">
    <location>
        <begin position="1"/>
        <end position="21"/>
    </location>
</feature>
<keyword evidence="18" id="KW-1185">Reference proteome</keyword>
<evidence type="ECO:0000256" key="1">
    <source>
        <dbReference type="ARBA" id="ARBA00004609"/>
    </source>
</evidence>
<keyword evidence="5" id="KW-0964">Secreted</keyword>
<keyword evidence="7" id="KW-0479">Metal-binding</keyword>
<evidence type="ECO:0000256" key="9">
    <source>
        <dbReference type="ARBA" id="ARBA00023004"/>
    </source>
</evidence>
<keyword evidence="9" id="KW-0408">Iron</keyword>
<evidence type="ECO:0000256" key="3">
    <source>
        <dbReference type="ARBA" id="ARBA00010031"/>
    </source>
</evidence>
<evidence type="ECO:0000259" key="16">
    <source>
        <dbReference type="PROSITE" id="PS52012"/>
    </source>
</evidence>
<evidence type="ECO:0000256" key="6">
    <source>
        <dbReference type="ARBA" id="ARBA00022617"/>
    </source>
</evidence>
<gene>
    <name evidence="17" type="ORF">BCR35DRAFT_336292</name>
</gene>
<sequence>MVRPVSIVAAVAFAPLALVVAQSAPTCVVNCVGTAAAATSCATSDVQCLCVSSAFLESVASCYASDCDSEDAAVGVIFGEQYCASIGITVSIPDAYASSIASLTASATDAAASASALQVSAEAAGATLTSTTSSAPSSTSAAPSSTATVISSSASAAAASSTPASGASTLVGSALLAFVGVGVAALVQ</sequence>
<reference evidence="17 18" key="1">
    <citation type="submission" date="2016-07" db="EMBL/GenBank/DDBJ databases">
        <title>Pervasive Adenine N6-methylation of Active Genes in Fungi.</title>
        <authorList>
            <consortium name="DOE Joint Genome Institute"/>
            <person name="Mondo S.J."/>
            <person name="Dannebaum R.O."/>
            <person name="Kuo R.C."/>
            <person name="Labutti K."/>
            <person name="Haridas S."/>
            <person name="Kuo A."/>
            <person name="Salamov A."/>
            <person name="Ahrendt S.R."/>
            <person name="Lipzen A."/>
            <person name="Sullivan W."/>
            <person name="Andreopoulos W.B."/>
            <person name="Clum A."/>
            <person name="Lindquist E."/>
            <person name="Daum C."/>
            <person name="Ramamoorthy G.K."/>
            <person name="Gryganskyi A."/>
            <person name="Culley D."/>
            <person name="Magnuson J.K."/>
            <person name="James T.Y."/>
            <person name="O'Malley M.A."/>
            <person name="Stajich J.E."/>
            <person name="Spatafora J.W."/>
            <person name="Visel A."/>
            <person name="Grigoriev I.V."/>
        </authorList>
    </citation>
    <scope>NUCLEOTIDE SEQUENCE [LARGE SCALE GENOMIC DNA]</scope>
    <source>
        <strain evidence="17 18">62-1032</strain>
    </source>
</reference>
<evidence type="ECO:0000256" key="2">
    <source>
        <dbReference type="ARBA" id="ARBA00004613"/>
    </source>
</evidence>
<keyword evidence="14" id="KW-1133">Transmembrane helix</keyword>
<dbReference type="STRING" id="106004.A0A1Y2CDS4"/>
<proteinExistence type="inferred from homology"/>
<keyword evidence="6" id="KW-0349">Heme</keyword>
<dbReference type="PANTHER" id="PTHR37928:SF2">
    <property type="entry name" value="GPI ANCHORED CFEM DOMAIN PROTEIN (AFU_ORTHOLOGUE AFUA_6G10580)"/>
    <property type="match status" value="1"/>
</dbReference>
<accession>A0A1Y2CDS4</accession>